<dbReference type="Proteomes" id="UP000798662">
    <property type="component" value="Chromosome 3"/>
</dbReference>
<name>A0ACC3CEM2_PYRYE</name>
<organism evidence="1 2">
    <name type="scientific">Pyropia yezoensis</name>
    <name type="common">Susabi-nori</name>
    <name type="synonym">Porphyra yezoensis</name>
    <dbReference type="NCBI Taxonomy" id="2788"/>
    <lineage>
        <taxon>Eukaryota</taxon>
        <taxon>Rhodophyta</taxon>
        <taxon>Bangiophyceae</taxon>
        <taxon>Bangiales</taxon>
        <taxon>Bangiaceae</taxon>
        <taxon>Pyropia</taxon>
    </lineage>
</organism>
<evidence type="ECO:0000313" key="2">
    <source>
        <dbReference type="Proteomes" id="UP000798662"/>
    </source>
</evidence>
<accession>A0ACC3CEM2</accession>
<gene>
    <name evidence="1" type="ORF">I4F81_011026</name>
</gene>
<keyword evidence="2" id="KW-1185">Reference proteome</keyword>
<sequence length="361" mass="39230">MSVWKAFWQKGERYKRADGSMSKNWVAYCFECEAAHEKYRGAVAACNGEDEAIANIGIVPPAEPLSGPADWMAPHLSTCQFLDASILDVDAGGRGNRQSDAPPDAALPPPTSVVSQEPEQDLCRRLGLSSAQFHARSVIGQKADLDKRLLLLVADRRLPFRSWKLKRSSILLPSRRRLGGKILDTAAALAKTQSRGVIKAILRGSTLMLDGYMTSDGTYVQGAVTGIGSERIVLDAKEGGYVHEGVATANEVASVIDGVEQEGYFPIGCVCTRDAGQSRRARRIVALRYPHLVFLRCFAHQVILMMKNVLRDSRPRATADAAVAAACFLVQSSAKLLPQARASMDRIYGVSLAILTVCETR</sequence>
<comment type="caution">
    <text evidence="1">The sequence shown here is derived from an EMBL/GenBank/DDBJ whole genome shotgun (WGS) entry which is preliminary data.</text>
</comment>
<dbReference type="EMBL" id="CM020620">
    <property type="protein sequence ID" value="KAK1868540.1"/>
    <property type="molecule type" value="Genomic_DNA"/>
</dbReference>
<proteinExistence type="predicted"/>
<reference evidence="1" key="1">
    <citation type="submission" date="2019-11" db="EMBL/GenBank/DDBJ databases">
        <title>Nori genome reveals adaptations in red seaweeds to the harsh intertidal environment.</title>
        <authorList>
            <person name="Wang D."/>
            <person name="Mao Y."/>
        </authorList>
    </citation>
    <scope>NUCLEOTIDE SEQUENCE</scope>
    <source>
        <tissue evidence="1">Gametophyte</tissue>
    </source>
</reference>
<evidence type="ECO:0000313" key="1">
    <source>
        <dbReference type="EMBL" id="KAK1868540.1"/>
    </source>
</evidence>
<protein>
    <submittedName>
        <fullName evidence="1">Uncharacterized protein</fullName>
    </submittedName>
</protein>